<dbReference type="Proteomes" id="UP000095286">
    <property type="component" value="Unplaced"/>
</dbReference>
<reference evidence="2" key="1">
    <citation type="submission" date="2016-11" db="UniProtKB">
        <authorList>
            <consortium name="WormBaseParasite"/>
        </authorList>
    </citation>
    <scope>IDENTIFICATION</scope>
    <source>
        <strain evidence="2">KR3021</strain>
    </source>
</reference>
<evidence type="ECO:0000313" key="2">
    <source>
        <dbReference type="WBParaSite" id="RSKR_0000016900.1"/>
    </source>
</evidence>
<evidence type="ECO:0000313" key="1">
    <source>
        <dbReference type="Proteomes" id="UP000095286"/>
    </source>
</evidence>
<organism evidence="1 2">
    <name type="scientific">Rhabditophanes sp. KR3021</name>
    <dbReference type="NCBI Taxonomy" id="114890"/>
    <lineage>
        <taxon>Eukaryota</taxon>
        <taxon>Metazoa</taxon>
        <taxon>Ecdysozoa</taxon>
        <taxon>Nematoda</taxon>
        <taxon>Chromadorea</taxon>
        <taxon>Rhabditida</taxon>
        <taxon>Tylenchina</taxon>
        <taxon>Panagrolaimomorpha</taxon>
        <taxon>Strongyloidoidea</taxon>
        <taxon>Alloionematidae</taxon>
        <taxon>Rhabditophanes</taxon>
    </lineage>
</organism>
<proteinExistence type="predicted"/>
<sequence length="240" mass="27071">MVGGLKKSASNDASVLMTPLSASTSSLPDENNLGHFIKEELVVTNHFGKEENNQFASPHQAAVATSYPQNHQQYIHTISHHNLMNSNHHMAPASYQHVAQDFYMPTDLELLHIQQQQNNGTHHLQQHHQTQNIQHQQQQQIHAPPVTTTTTSSSRRSNNNSFSPVDQESCPVCGDKVSGYHYGLLTCESCKGFFKRTVQNKKQYQCSADQNCPVDKTCRKRCPHCRFQKCIFCGMKIEGN</sequence>
<protein>
    <submittedName>
        <fullName evidence="2">Nuclear receptor domain-containing protein</fullName>
    </submittedName>
</protein>
<accession>A0AC35TFZ8</accession>
<dbReference type="WBParaSite" id="RSKR_0000016900.1">
    <property type="protein sequence ID" value="RSKR_0000016900.1"/>
    <property type="gene ID" value="RSKR_0000016900"/>
</dbReference>
<name>A0AC35TFZ8_9BILA</name>